<evidence type="ECO:0000313" key="1">
    <source>
        <dbReference type="EMBL" id="RIM90437.1"/>
    </source>
</evidence>
<protein>
    <submittedName>
        <fullName evidence="1">Uncharacterized protein</fullName>
    </submittedName>
</protein>
<gene>
    <name evidence="1" type="ORF">BU104_14415</name>
</gene>
<dbReference type="AlphaFoldDB" id="A0AAQ0LU92"/>
<dbReference type="EMBL" id="QXUI01000031">
    <property type="protein sequence ID" value="RIM90437.1"/>
    <property type="molecule type" value="Genomic_DNA"/>
</dbReference>
<proteinExistence type="predicted"/>
<reference evidence="1 2" key="1">
    <citation type="journal article" date="2016" name="Front. Microbiol.">
        <title>Comprehensive Phylogenetic Analysis of Bovine Non-aureus Staphylococci Species Based on Whole-Genome Sequencing.</title>
        <authorList>
            <person name="Naushad S."/>
            <person name="Barkema H.W."/>
            <person name="Luby C."/>
            <person name="Condas L.A."/>
            <person name="Nobrega D.B."/>
            <person name="Carson D.A."/>
            <person name="De Buck J."/>
        </authorList>
    </citation>
    <scope>NUCLEOTIDE SEQUENCE [LARGE SCALE GENOMIC DNA]</scope>
    <source>
        <strain evidence="1 2">SNUC 1349</strain>
    </source>
</reference>
<evidence type="ECO:0000313" key="2">
    <source>
        <dbReference type="Proteomes" id="UP000285579"/>
    </source>
</evidence>
<organism evidence="1 2">
    <name type="scientific">Staphylococcus xylosus</name>
    <dbReference type="NCBI Taxonomy" id="1288"/>
    <lineage>
        <taxon>Bacteria</taxon>
        <taxon>Bacillati</taxon>
        <taxon>Bacillota</taxon>
        <taxon>Bacilli</taxon>
        <taxon>Bacillales</taxon>
        <taxon>Staphylococcaceae</taxon>
        <taxon>Staphylococcus</taxon>
    </lineage>
</organism>
<comment type="caution">
    <text evidence="1">The sequence shown here is derived from an EMBL/GenBank/DDBJ whole genome shotgun (WGS) entry which is preliminary data.</text>
</comment>
<name>A0AAQ0LU92_STAXY</name>
<dbReference type="RefSeq" id="WP_119555774.1">
    <property type="nucleotide sequence ID" value="NZ_QXUI01000031.1"/>
</dbReference>
<sequence>MNSINNKVLLTEIQKWNYAKTKSKIHAKECMHKVAVLSNAFGVKNYEDEVHKSQFEEYEREQVQTNEEIKKEMEEDIAGYKNVSASECLSHLQEYYYYKIVFTIESVEFFNPELVKELKTLVDSNVALSPYNRAR</sequence>
<accession>A0AAQ0LU92</accession>
<dbReference type="Proteomes" id="UP000285579">
    <property type="component" value="Unassembled WGS sequence"/>
</dbReference>